<dbReference type="InterPro" id="IPR042219">
    <property type="entry name" value="AAA_lid_11_sf"/>
</dbReference>
<dbReference type="FunFam" id="3.10.490.20:FF:000001">
    <property type="entry name" value="dynein heavy chain 7, axonemal"/>
    <property type="match status" value="1"/>
</dbReference>
<dbReference type="FunFam" id="3.40.50.300:FF:001328">
    <property type="entry name" value="Dynein heavy chain 6, axonemal"/>
    <property type="match status" value="1"/>
</dbReference>
<keyword evidence="7" id="KW-0970">Cilium biogenesis/degradation</keyword>
<sequence>MPGVSTLASKGLAPKPKARFGVRQHQDVHHGAAAPAAGEPMAEESQGSLMDEVEGDEAMYSHLLPKVMAPFETRSGETPRKVLIQRKRRQFAAQDVAALVQGEGVAATPEELFPLEIFDNTNYETRTHPEWVPRRPGVPPTSARALVSAEEAYGGGQGGEGGGGGRLAWVPCTVVDFNETANLYGVTLTQLHTHSGATASGEQPDAFGGSAGGAGPHGNRRVLWLPRVKVCFSAEDPALFARRHADAHRSRSRAESLLRYNLYVDSMPTDDIPPLTNEQVNRMLSFALNSKRLKDKLMDTSALIAEVNIEYARTMNKVVFDTALAAARAERDAAAVVAATGQAPRAPSAAVAPLIPIAEDFPRDPPRPVPDKGTVPLDGSMDFPQQFSEFSFKTLLTKPEVITAISKIKVECAKVAKMCLFNTHYTKSARLEELEQGQLAALDSAGNYLKDTWCVALRNAIRNSFKDVGKGWFNLGEASMETYEFSKLRKFLTLTRFVMEDTMRGLVEDSLAKFTTFVQGCCPRRVVVHSTCLVEIQDSGASASTAPSAPAPVTVALTSALSTVASVAVPSSSAGPGRKPPLIALDLAVSKEGGRFVYSTPPAIIISKVMALFDAAITRTQGLHTLEPAIMENLFWATAPVLSTVHPQEEGVVRLRDALRAALTAAMVPVDEYMSKFEKYVGLLQLNVDTYVAALENKGADLSLTEVRTEIKRASADLESLLESVPAGISLGLVQVNLAKTRELLVKKQEKMVSLLKGLAARVPRRAMASVSSKFAEIDRALKAKANNLEDVDEQRKYIEQLPNKINDLMGEVEAQRGWYELLEQLRYLLPEDDLREKFAGESWGMRLGRQAERQLEVLSADESRYKNEMFMEQDLFRDTVGDLQVVVSNFGLYTDLAKMDTVVAEVRGVDERLRKADHDASVYNSREALLGLPPTDYTPLKKVIETFDPFLQFWNTASNWRQLHKSWMHDSWEKLHGETVEREVTNAYKVLYKTGKVFGQRGMEKYADNCEAVRAEVEGFKKFVPLVQALRNPGMRDRHWEQLSASLGFKLHPDKNFTLSAGDSMGLLAHLQVISKVADVAGKEYGIEQALDKMQREWESAEMQVLDYRETKTYVVKVEDAISQMLDDHIAMTQSMAFSPYKKPFEERIVKWEQQLSLVSEILDQWIQLQRQWMYLEPIFGSEDIMQQLPLEGKRFATVDRMWRKTTEAAKRNPLVLKVCASQKLLDSFIEANKLLESVQKGLAEYLETKRLAFARFFFLSNDELLQILSQTKNPLAVQPHLRKCFEAIESLDFGPGGEISAMNSREKEKVPFDKSMMPQGNVEIWLGEVERRMRSSVRQQVMLSMAAYVQPGSERKQWVREWPAMVVLAVSAIFWSRQVEEAISSGSVPAYLERCSSDLLDLTELVRGRLSPQERLTLGALITIDVHARDVVAELAEGDVRNTTDFEWVSRLRYYWRDEDVYVDMVQASISYGYEYLGNTPRLVITPLTDRCYMTLMSAMHMNLGGAPAGPAGTGKTETTKDLAKALAKQCVVFNCSDGLDYQAMAKFFKGLASSGAWACFDEFNRIDLEVLSVVAQQILTIQLAIQAKVKRFIFEDTEIDLNPSCSVYITMNPGYAGRSELPDNLKALFRPCAMMVPDYALIAEICLYSYGYRAGKDLARKMVATFKLCSEQLSSQDHYDYGMRAVKSVITAAGNLKREFPDDNEEVLLLRALRDVNVPKFLSHDLPLFNGIITDLFPGVKMPEVDYASLLSALNDSCKELGIQAVEPFVAKVIQLYETTIVRHGLMLVGPTMGGKTCCYRSLQKAMTKLAVAGDPKYERVRVVSLNPKSITMGQLYGEFDENTHEWTDGVLACYMRECSEDPKPDKKWIMFDGPVDAVWIENMNTVLDDNKKLCLVSGEIIQLSASMTMMFEVEDLAVASPATVSRCGMVYMEPSALGLEPLLDSWLARLPPGVAEHRRLLADIFNGLVPEGLRVLRRSLKETVATVNNNLVSSCFGLMDSLLKAFERGEGQDPPTAEERAAQAAMLPSLMLFSVIWSIGASCDKAGRPVFDEWFRRQVAESEALAPLAAAGSMLPGTGTVYDWVYDITGSCTDTGAPGWVGWMATVPEFKCDPDRPFAEIIVPTADTVRYTYLVDRLVAAQRHVLCVGETGTGKTLNVANKLLNDMPPEVQPLFMTFSARTSANQTQDILDAKMDKRRKGVYGPAAGKRYVVFVDDLNMPQREKYFAQPPIELLRQWMDHGGWYERKPPCPFRTIVDTQFVAAMGPPGGGRNPVTNRLLRHFHFISFTEMSDNSVGRIFTTILGAFFRKYFNDTIQSMTEPLVDATVRLYNAIRAELLPTPSRSHYTFNLRDLSKVVQGVMRADPKSTNDYKQILSLWLHECSRVFEDRLINDDDHGWFRSQQETLLRQHFNAGYGDIVSSERLIFGDFMVPGADPRIYGEITDLPRLVKVVEEYLEDYNSVSSAPMKLVMFLDAIEHVSRITRVIRLPLGNALLLGVGGSGRQSLTRLAAFMEEYDVVQIEISKGYGANEWRDDLRRVLKKAGLEGRETVFLFTDTQIVQENFLEDINNILNSGEVPNLWANDDQEAITNAMRPIMTAAGLPVTKMSIATTFVNRCRAYLHLVLCFSPIGDAFRQRLRMFPSLVNCCTIDWFREWPEEALRSVATSFYTDIDFGDDGGSIMKGVVDCCVGMHQSVERKSKKFYDELRRYNYVTPTSYLELLTTFIKLLSEKRSEISEKRRRLEVGLQKLLNTATQVEVMQKELQDLQPVLAATAKEVEDMMVVITNDKKEADETKKVVEQQEKDANEQAASAKQIAEDAQRDLDEALPALERALESLKNLSRNDIVEVKSLQNPPAGVRTVMEATCIMFDEKPKMKDDPANVGKKIPDYWEPAKKLLNDPTKFLESLFTYDKDNIPDHVIKKIEPYIQREDFTPEAISKVSKACTSICMWARAMYVYHNVALSVAPKRAALAAAQEQLDATMEALRGAQAKLQGVEDKIAALEADYEEATAKKASLAQQVLRCTVQLQRADKLIGGLGGERVRWQATVDQLTHDLVNVVGDVVISAATIAYSGPFTPLYRAALVTEWSGFLREAGVPGTPNASLLTTLQDPVKVRSWTIAGLPTDTLSVENGIIVSKARRWPLMIDPQGQANKWIKNMERDSGLDVIKLSDRDFLRTLENGVRFGRAVLLENIGEALDAALEPLLLKQTFKQGGSEVIKIGDNIIPYHPDFRFYMTTKLRNPHYAPEVSVKVSLLNFFVTPEGLEDQLLGTVVTQERPDLANLKSQLVVSNAKMKKELSDIEDRILALLSASSGNILDDEELINTLAQSKVTSNEIAAKVSEAEATEREIDETRELYRPVALRASLLFFAISDLALVDPMYQYSLTWFISLFIRGIEEAPKAPTVELRGEALNEHFTYSLYVNICRSLFEAHKLMFSLLLTIKIRQNRGHIDGREWRFLLAGPTSSEPTQPNPAPDWLTDKAWNELLNLSNLPKFKGFADHVALNLGHYRAIFDSNDAHEMPLEHPWNEQLDSFQKLLFLRCLRPDKVTGAVQAFVSEHLGQRFIEPPPFDLSTCYKESSPAVPLIFVLSPGADPMADLLKLAEEMKFSRKFEKVSLGQGQGPKAERLLEAGMERGIWVCLQNCHLAVSWMPTLERIVEGISPDRVHKDFRLWLTSMPSPDFPVAILQNGVKMTLEPPKGLKSNLVRQYNRLTDAYLAASSKPDDWRRLVFGLCLFHAVIQDRRKFGPLGWNIRYDFTDGDLNVSLAQLQEYLDKYRVIPFKVLRFLFTEINYGGRVTDDKDRRLINNLIYTFCGPQVLQPGYAFSPSGTYASPPEVVTSVRDHLELLRAYPIVPRPEIFGLHENADITCDQNETYDMFATVLSLQPRIASGGGQSQEAVIGSLASDILARLPPQFDVEAVIAAYPTTYKESMNTVLTQECIRYNNLLGVMKRSLTETIKALKGLVVMSPELEGVAYSMYDNQVPELWASRAYPSLKPLSAWVVDLLERCVFISNWVARGTPSVYWISGFFFPQAFLTGTLQNFARKYTYPIDTVSFGFQVMDELDEAGLPGGPEDGCYIRGLFMEGARWDSQTHVIAESRPKELYTEMPVIWLRPEQHRKKPGAPDPAASGSGAAGSLGIYDCPVYKTLTRAGTLSTTGHSTNFVMYLELPSDQSQGHWINRGVALFTGLAF</sequence>
<organism evidence="28 29">
    <name type="scientific">Pleodorina starrii</name>
    <dbReference type="NCBI Taxonomy" id="330485"/>
    <lineage>
        <taxon>Eukaryota</taxon>
        <taxon>Viridiplantae</taxon>
        <taxon>Chlorophyta</taxon>
        <taxon>core chlorophytes</taxon>
        <taxon>Chlorophyceae</taxon>
        <taxon>CS clade</taxon>
        <taxon>Chlamydomonadales</taxon>
        <taxon>Volvocaceae</taxon>
        <taxon>Pleodorina</taxon>
    </lineage>
</organism>
<name>A0A9W6F4L3_9CHLO</name>
<evidence type="ECO:0000259" key="19">
    <source>
        <dbReference type="Pfam" id="PF08393"/>
    </source>
</evidence>
<dbReference type="InterPro" id="IPR035706">
    <property type="entry name" value="AAA_9"/>
</dbReference>
<evidence type="ECO:0000256" key="11">
    <source>
        <dbReference type="ARBA" id="ARBA00023054"/>
    </source>
</evidence>
<dbReference type="InterPro" id="IPR043157">
    <property type="entry name" value="Dynein_AAA1S"/>
</dbReference>
<keyword evidence="4" id="KW-0493">Microtubule</keyword>
<dbReference type="FunFam" id="3.40.50.300:FF:000362">
    <property type="entry name" value="Dynein, axonemal, heavy chain 6"/>
    <property type="match status" value="1"/>
</dbReference>
<evidence type="ECO:0000259" key="24">
    <source>
        <dbReference type="Pfam" id="PF17852"/>
    </source>
</evidence>
<evidence type="ECO:0000313" key="29">
    <source>
        <dbReference type="Proteomes" id="UP001165080"/>
    </source>
</evidence>
<dbReference type="InterPro" id="IPR004273">
    <property type="entry name" value="Dynein_heavy_D6_P-loop"/>
</dbReference>
<evidence type="ECO:0000256" key="5">
    <source>
        <dbReference type="ARBA" id="ARBA00022737"/>
    </source>
</evidence>
<dbReference type="Pfam" id="PF12780">
    <property type="entry name" value="AAA_8"/>
    <property type="match status" value="1"/>
</dbReference>
<dbReference type="InterPro" id="IPR054354">
    <property type="entry name" value="DYNC2H1-like_lid"/>
</dbReference>
<keyword evidence="12" id="KW-0969">Cilium</keyword>
<keyword evidence="15" id="KW-0966">Cell projection</keyword>
<dbReference type="Pfam" id="PF18198">
    <property type="entry name" value="AAA_lid_11"/>
    <property type="match status" value="1"/>
</dbReference>
<accession>A0A9W6F4L3</accession>
<dbReference type="InterPro" id="IPR042222">
    <property type="entry name" value="Dynein_2_N"/>
</dbReference>
<dbReference type="InterPro" id="IPR024743">
    <property type="entry name" value="Dynein_HC_stalk"/>
</dbReference>
<dbReference type="InterPro" id="IPR013602">
    <property type="entry name" value="Dynein_heavy_linker"/>
</dbReference>
<dbReference type="GO" id="GO:0003341">
    <property type="term" value="P:cilium movement"/>
    <property type="evidence" value="ECO:0007669"/>
    <property type="project" value="UniProtKB-ARBA"/>
</dbReference>
<dbReference type="InterPro" id="IPR027417">
    <property type="entry name" value="P-loop_NTPase"/>
</dbReference>
<gene>
    <name evidence="28" type="primary">PLEST002952</name>
    <name evidence="28" type="ORF">PLESTB_001054700</name>
</gene>
<dbReference type="Gene3D" id="1.10.8.710">
    <property type="match status" value="1"/>
</dbReference>
<dbReference type="Pfam" id="PF03028">
    <property type="entry name" value="Dynein_heavy"/>
    <property type="match status" value="1"/>
</dbReference>
<feature type="domain" description="Dynein 2 heavy chain 1 cytoplasmic ATPase lid" evidence="27">
    <location>
        <begin position="2316"/>
        <end position="2400"/>
    </location>
</feature>
<evidence type="ECO:0000256" key="4">
    <source>
        <dbReference type="ARBA" id="ARBA00022701"/>
    </source>
</evidence>
<dbReference type="Gene3D" id="1.20.140.100">
    <property type="entry name" value="Dynein heavy chain, N-terminal domain 2"/>
    <property type="match status" value="1"/>
</dbReference>
<feature type="domain" description="Dynein heavy chain C-terminal" evidence="26">
    <location>
        <begin position="3878"/>
        <end position="4194"/>
    </location>
</feature>
<evidence type="ECO:0000256" key="8">
    <source>
        <dbReference type="ARBA" id="ARBA00022840"/>
    </source>
</evidence>
<dbReference type="InterPro" id="IPR035699">
    <property type="entry name" value="AAA_6"/>
</dbReference>
<feature type="domain" description="Dynein heavy chain region D6 P-loop" evidence="18">
    <location>
        <begin position="3587"/>
        <end position="3700"/>
    </location>
</feature>
<dbReference type="GO" id="GO:0008569">
    <property type="term" value="F:minus-end-directed microtubule motor activity"/>
    <property type="evidence" value="ECO:0007669"/>
    <property type="project" value="InterPro"/>
</dbReference>
<dbReference type="Gene3D" id="3.10.490.20">
    <property type="match status" value="1"/>
</dbReference>
<comment type="caution">
    <text evidence="28">The sequence shown here is derived from an EMBL/GenBank/DDBJ whole genome shotgun (WGS) entry which is preliminary data.</text>
</comment>
<dbReference type="FunFam" id="1.10.287.2620:FF:000002">
    <property type="entry name" value="Dynein heavy chain 2, axonemal"/>
    <property type="match status" value="1"/>
</dbReference>
<dbReference type="Pfam" id="PF22597">
    <property type="entry name" value="DYN_lid"/>
    <property type="match status" value="1"/>
</dbReference>
<protein>
    <recommendedName>
        <fullName evidence="30">Dynein heavy chain</fullName>
    </recommendedName>
</protein>
<reference evidence="28 29" key="1">
    <citation type="journal article" date="2023" name="Commun. Biol.">
        <title>Reorganization of the ancestral sex-determining regions during the evolution of trioecy in Pleodorina starrii.</title>
        <authorList>
            <person name="Takahashi K."/>
            <person name="Suzuki S."/>
            <person name="Kawai-Toyooka H."/>
            <person name="Yamamoto K."/>
            <person name="Hamaji T."/>
            <person name="Ootsuki R."/>
            <person name="Yamaguchi H."/>
            <person name="Kawachi M."/>
            <person name="Higashiyama T."/>
            <person name="Nozaki H."/>
        </authorList>
    </citation>
    <scope>NUCLEOTIDE SEQUENCE [LARGE SCALE GENOMIC DNA]</scope>
    <source>
        <strain evidence="28 29">NIES-4479</strain>
    </source>
</reference>
<feature type="compositionally biased region" description="Low complexity" evidence="17">
    <location>
        <begin position="31"/>
        <end position="44"/>
    </location>
</feature>
<dbReference type="Pfam" id="PF18199">
    <property type="entry name" value="Dynein_C"/>
    <property type="match status" value="1"/>
</dbReference>
<evidence type="ECO:0000256" key="7">
    <source>
        <dbReference type="ARBA" id="ARBA00022794"/>
    </source>
</evidence>
<dbReference type="GO" id="GO:0005874">
    <property type="term" value="C:microtubule"/>
    <property type="evidence" value="ECO:0007669"/>
    <property type="project" value="UniProtKB-KW"/>
</dbReference>
<evidence type="ECO:0000259" key="18">
    <source>
        <dbReference type="Pfam" id="PF03028"/>
    </source>
</evidence>
<dbReference type="Pfam" id="PF12781">
    <property type="entry name" value="AAA_9"/>
    <property type="match status" value="1"/>
</dbReference>
<keyword evidence="29" id="KW-1185">Reference proteome</keyword>
<dbReference type="Gene3D" id="1.10.472.130">
    <property type="match status" value="1"/>
</dbReference>
<feature type="region of interest" description="Disordered" evidence="17">
    <location>
        <begin position="1"/>
        <end position="49"/>
    </location>
</feature>
<dbReference type="Pfam" id="PF17852">
    <property type="entry name" value="Dynein_AAA_lid"/>
    <property type="match status" value="1"/>
</dbReference>
<dbReference type="InterPro" id="IPR042228">
    <property type="entry name" value="Dynein_linker_3"/>
</dbReference>
<dbReference type="InterPro" id="IPR026983">
    <property type="entry name" value="DHC"/>
</dbReference>
<evidence type="ECO:0000259" key="25">
    <source>
        <dbReference type="Pfam" id="PF18198"/>
    </source>
</evidence>
<evidence type="ECO:0000259" key="22">
    <source>
        <dbReference type="Pfam" id="PF12780"/>
    </source>
</evidence>
<evidence type="ECO:0000256" key="12">
    <source>
        <dbReference type="ARBA" id="ARBA00023069"/>
    </source>
</evidence>
<evidence type="ECO:0000259" key="23">
    <source>
        <dbReference type="Pfam" id="PF12781"/>
    </source>
</evidence>
<evidence type="ECO:0000256" key="13">
    <source>
        <dbReference type="ARBA" id="ARBA00023175"/>
    </source>
</evidence>
<dbReference type="FunFam" id="3.20.180.20:FF:000003">
    <property type="entry name" value="Dynein heavy chain 12, axonemal"/>
    <property type="match status" value="1"/>
</dbReference>
<dbReference type="Gene3D" id="1.20.1270.280">
    <property type="match status" value="1"/>
</dbReference>
<dbReference type="Pfam" id="PF12774">
    <property type="entry name" value="AAA_6"/>
    <property type="match status" value="1"/>
</dbReference>
<dbReference type="SUPFAM" id="SSF52540">
    <property type="entry name" value="P-loop containing nucleoside triphosphate hydrolases"/>
    <property type="match status" value="4"/>
</dbReference>
<dbReference type="GO" id="GO:0031514">
    <property type="term" value="C:motile cilium"/>
    <property type="evidence" value="ECO:0007669"/>
    <property type="project" value="UniProtKB-ARBA"/>
</dbReference>
<dbReference type="FunFam" id="1.10.8.710:FF:000004">
    <property type="entry name" value="Dynein axonemal heavy chain 6"/>
    <property type="match status" value="1"/>
</dbReference>
<dbReference type="GO" id="GO:0060271">
    <property type="term" value="P:cilium assembly"/>
    <property type="evidence" value="ECO:0007669"/>
    <property type="project" value="UniProtKB-ARBA"/>
</dbReference>
<dbReference type="PANTHER" id="PTHR46961">
    <property type="entry name" value="DYNEIN HEAVY CHAIN 1, AXONEMAL-LIKE PROTEIN"/>
    <property type="match status" value="1"/>
</dbReference>
<dbReference type="FunFam" id="3.40.50.300:FF:002141">
    <property type="entry name" value="Dynein heavy chain"/>
    <property type="match status" value="1"/>
</dbReference>
<feature type="domain" description="Dynein heavy chain AAA lid" evidence="25">
    <location>
        <begin position="3732"/>
        <end position="3872"/>
    </location>
</feature>
<dbReference type="InterPro" id="IPR043160">
    <property type="entry name" value="Dynein_C_barrel"/>
</dbReference>
<dbReference type="FunFam" id="1.20.140.100:FF:000004">
    <property type="entry name" value="Dynein axonemal heavy chain 6"/>
    <property type="match status" value="1"/>
</dbReference>
<keyword evidence="3" id="KW-0963">Cytoplasm</keyword>
<dbReference type="InterPro" id="IPR024317">
    <property type="entry name" value="Dynein_heavy_chain_D4_dom"/>
</dbReference>
<keyword evidence="5" id="KW-0677">Repeat</keyword>
<dbReference type="Gene3D" id="1.20.920.30">
    <property type="match status" value="1"/>
</dbReference>
<dbReference type="GO" id="GO:0045505">
    <property type="term" value="F:dynein intermediate chain binding"/>
    <property type="evidence" value="ECO:0007669"/>
    <property type="project" value="InterPro"/>
</dbReference>
<evidence type="ECO:0000256" key="16">
    <source>
        <dbReference type="SAM" id="Coils"/>
    </source>
</evidence>
<evidence type="ECO:0000256" key="15">
    <source>
        <dbReference type="ARBA" id="ARBA00023273"/>
    </source>
</evidence>
<feature type="domain" description="Dynein heavy chain AAA 5 extension" evidence="24">
    <location>
        <begin position="1965"/>
        <end position="2093"/>
    </location>
</feature>
<dbReference type="PANTHER" id="PTHR46961:SF5">
    <property type="entry name" value="DYNEIN AXONEMAL HEAVY CHAIN 1"/>
    <property type="match status" value="1"/>
</dbReference>
<feature type="coiled-coil region" evidence="16">
    <location>
        <begin position="2977"/>
        <end position="3025"/>
    </location>
</feature>
<dbReference type="Gene3D" id="1.20.920.20">
    <property type="match status" value="1"/>
</dbReference>
<feature type="compositionally biased region" description="Basic and acidic residues" evidence="17">
    <location>
        <begin position="2797"/>
        <end position="2812"/>
    </location>
</feature>
<evidence type="ECO:0000256" key="14">
    <source>
        <dbReference type="ARBA" id="ARBA00023212"/>
    </source>
</evidence>
<keyword evidence="13" id="KW-0505">Motor protein</keyword>
<dbReference type="Gene3D" id="1.20.58.1120">
    <property type="match status" value="1"/>
</dbReference>
<dbReference type="FunFam" id="1.20.58.1120:FF:000005">
    <property type="entry name" value="Dynein, axonemal, heavy chain 12"/>
    <property type="match status" value="1"/>
</dbReference>
<keyword evidence="11 16" id="KW-0175">Coiled coil</keyword>
<dbReference type="FunFam" id="3.40.50.300:FF:000223">
    <property type="entry name" value="Dynein heavy chain 3, axonemal"/>
    <property type="match status" value="1"/>
</dbReference>
<keyword evidence="8" id="KW-0067">ATP-binding</keyword>
<evidence type="ECO:0000256" key="3">
    <source>
        <dbReference type="ARBA" id="ARBA00022490"/>
    </source>
</evidence>
<evidence type="ECO:0000313" key="28">
    <source>
        <dbReference type="EMBL" id="GLC56009.1"/>
    </source>
</evidence>
<dbReference type="Gene3D" id="6.10.140.1060">
    <property type="match status" value="1"/>
</dbReference>
<dbReference type="FunFam" id="1.20.1270.280:FF:000001">
    <property type="entry name" value="dynein heavy chain 7, axonemal"/>
    <property type="match status" value="1"/>
</dbReference>
<dbReference type="FunFam" id="1.10.8.720:FF:000001">
    <property type="entry name" value="dynein heavy chain 7, axonemal"/>
    <property type="match status" value="1"/>
</dbReference>
<keyword evidence="6" id="KW-0547">Nucleotide-binding</keyword>
<feature type="domain" description="Dynein heavy chain linker" evidence="19">
    <location>
        <begin position="941"/>
        <end position="1343"/>
    </location>
</feature>
<dbReference type="GO" id="GO:0005858">
    <property type="term" value="C:axonemal dynein complex"/>
    <property type="evidence" value="ECO:0007669"/>
    <property type="project" value="UniProtKB-ARBA"/>
</dbReference>
<keyword evidence="14" id="KW-0206">Cytoskeleton</keyword>
<dbReference type="FunFam" id="1.20.920.20:FF:000006">
    <property type="entry name" value="Dynein, axonemal, heavy chain 6"/>
    <property type="match status" value="1"/>
</dbReference>
<dbReference type="Gene3D" id="1.10.8.720">
    <property type="entry name" value="Region D6 of dynein motor"/>
    <property type="match status" value="1"/>
</dbReference>
<evidence type="ECO:0000259" key="27">
    <source>
        <dbReference type="Pfam" id="PF22597"/>
    </source>
</evidence>
<keyword evidence="10" id="KW-0243">Dynein</keyword>
<evidence type="ECO:0000256" key="10">
    <source>
        <dbReference type="ARBA" id="ARBA00023017"/>
    </source>
</evidence>
<feature type="domain" description="Dynein heavy chain coiled coil stalk" evidence="21">
    <location>
        <begin position="2747"/>
        <end position="3091"/>
    </location>
</feature>
<dbReference type="GO" id="GO:0051959">
    <property type="term" value="F:dynein light intermediate chain binding"/>
    <property type="evidence" value="ECO:0007669"/>
    <property type="project" value="InterPro"/>
</dbReference>
<dbReference type="Pfam" id="PF08393">
    <property type="entry name" value="DHC_N2"/>
    <property type="match status" value="1"/>
</dbReference>
<proteinExistence type="inferred from homology"/>
<evidence type="ECO:0000259" key="21">
    <source>
        <dbReference type="Pfam" id="PF12777"/>
    </source>
</evidence>
<evidence type="ECO:0008006" key="30">
    <source>
        <dbReference type="Google" id="ProtNLM"/>
    </source>
</evidence>
<dbReference type="GO" id="GO:0005524">
    <property type="term" value="F:ATP binding"/>
    <property type="evidence" value="ECO:0007669"/>
    <property type="project" value="UniProtKB-KW"/>
</dbReference>
<evidence type="ECO:0000256" key="17">
    <source>
        <dbReference type="SAM" id="MobiDB-lite"/>
    </source>
</evidence>
<evidence type="ECO:0000256" key="1">
    <source>
        <dbReference type="ARBA" id="ARBA00004611"/>
    </source>
</evidence>
<evidence type="ECO:0000259" key="26">
    <source>
        <dbReference type="Pfam" id="PF18199"/>
    </source>
</evidence>
<dbReference type="FunFam" id="3.40.50.300:FF:000044">
    <property type="entry name" value="Dynein heavy chain 5, axonemal"/>
    <property type="match status" value="1"/>
</dbReference>
<dbReference type="Proteomes" id="UP001165080">
    <property type="component" value="Unassembled WGS sequence"/>
</dbReference>
<dbReference type="FunFam" id="1.10.8.1220:FF:000001">
    <property type="entry name" value="Dynein axonemal heavy chain 5"/>
    <property type="match status" value="1"/>
</dbReference>
<dbReference type="Pfam" id="PF12775">
    <property type="entry name" value="AAA_7"/>
    <property type="match status" value="1"/>
</dbReference>
<comment type="similarity">
    <text evidence="2">Belongs to the dynein heavy chain family.</text>
</comment>
<evidence type="ECO:0000256" key="9">
    <source>
        <dbReference type="ARBA" id="ARBA00022846"/>
    </source>
</evidence>
<comment type="subcellular location">
    <subcellularLocation>
        <location evidence="1">Cytoplasm</location>
        <location evidence="1">Cytoskeleton</location>
        <location evidence="1">Flagellum axoneme</location>
    </subcellularLocation>
</comment>
<evidence type="ECO:0000256" key="6">
    <source>
        <dbReference type="ARBA" id="ARBA00022741"/>
    </source>
</evidence>
<dbReference type="Gene3D" id="3.20.180.20">
    <property type="entry name" value="Dynein heavy chain, N-terminal domain 2"/>
    <property type="match status" value="1"/>
</dbReference>
<keyword evidence="9" id="KW-0282">Flagellum</keyword>
<evidence type="ECO:0000259" key="20">
    <source>
        <dbReference type="Pfam" id="PF12774"/>
    </source>
</evidence>
<evidence type="ECO:0000256" key="2">
    <source>
        <dbReference type="ARBA" id="ARBA00008887"/>
    </source>
</evidence>
<feature type="domain" description="Dynein heavy chain AAA module D4" evidence="22">
    <location>
        <begin position="2472"/>
        <end position="2733"/>
    </location>
</feature>
<feature type="region of interest" description="Disordered" evidence="17">
    <location>
        <begin position="2797"/>
        <end position="2823"/>
    </location>
</feature>
<dbReference type="Pfam" id="PF12777">
    <property type="entry name" value="MT"/>
    <property type="match status" value="1"/>
</dbReference>
<dbReference type="EMBL" id="BRXU01000014">
    <property type="protein sequence ID" value="GLC56009.1"/>
    <property type="molecule type" value="Genomic_DNA"/>
</dbReference>
<dbReference type="FunFam" id="1.20.920.30:FF:000005">
    <property type="entry name" value="Dynein, axonemal, heavy chain 2"/>
    <property type="match status" value="1"/>
</dbReference>
<dbReference type="InterPro" id="IPR041658">
    <property type="entry name" value="AAA_lid_11"/>
</dbReference>
<dbReference type="Gene3D" id="1.10.8.1220">
    <property type="match status" value="1"/>
</dbReference>
<dbReference type="Gene3D" id="1.10.287.2620">
    <property type="match status" value="1"/>
</dbReference>
<dbReference type="InterPro" id="IPR041466">
    <property type="entry name" value="Dynein_AAA5_ext"/>
</dbReference>
<dbReference type="Gene3D" id="3.40.50.300">
    <property type="entry name" value="P-loop containing nucleotide triphosphate hydrolases"/>
    <property type="match status" value="5"/>
</dbReference>
<feature type="domain" description="Dynein heavy chain ATP-binding dynein motor region" evidence="23">
    <location>
        <begin position="3121"/>
        <end position="3342"/>
    </location>
</feature>
<feature type="domain" description="Dynein heavy chain hydrolytic ATP-binding dynein motor region" evidence="20">
    <location>
        <begin position="1474"/>
        <end position="1800"/>
    </location>
</feature>
<dbReference type="InterPro" id="IPR041228">
    <property type="entry name" value="Dynein_C"/>
</dbReference>